<accession>A0ACC0W0Y3</accession>
<organism evidence="1 2">
    <name type="scientific">Peronosclerospora sorghi</name>
    <dbReference type="NCBI Taxonomy" id="230839"/>
    <lineage>
        <taxon>Eukaryota</taxon>
        <taxon>Sar</taxon>
        <taxon>Stramenopiles</taxon>
        <taxon>Oomycota</taxon>
        <taxon>Peronosporomycetes</taxon>
        <taxon>Peronosporales</taxon>
        <taxon>Peronosporaceae</taxon>
        <taxon>Peronosclerospora</taxon>
    </lineage>
</organism>
<keyword evidence="2" id="KW-1185">Reference proteome</keyword>
<evidence type="ECO:0000313" key="1">
    <source>
        <dbReference type="EMBL" id="KAI9912117.1"/>
    </source>
</evidence>
<reference evidence="1 2" key="1">
    <citation type="journal article" date="2022" name="bioRxiv">
        <title>The genome of the oomycete Peronosclerospora sorghi, a cosmopolitan pathogen of maize and sorghum, is inflated with dispersed pseudogenes.</title>
        <authorList>
            <person name="Fletcher K."/>
            <person name="Martin F."/>
            <person name="Isakeit T."/>
            <person name="Cavanaugh K."/>
            <person name="Magill C."/>
            <person name="Michelmore R."/>
        </authorList>
    </citation>
    <scope>NUCLEOTIDE SEQUENCE [LARGE SCALE GENOMIC DNA]</scope>
    <source>
        <strain evidence="1">P6</strain>
    </source>
</reference>
<name>A0ACC0W0Y3_9STRA</name>
<proteinExistence type="predicted"/>
<dbReference type="EMBL" id="CM047584">
    <property type="protein sequence ID" value="KAI9912117.1"/>
    <property type="molecule type" value="Genomic_DNA"/>
</dbReference>
<comment type="caution">
    <text evidence="1">The sequence shown here is derived from an EMBL/GenBank/DDBJ whole genome shotgun (WGS) entry which is preliminary data.</text>
</comment>
<dbReference type="Proteomes" id="UP001163321">
    <property type="component" value="Chromosome 5"/>
</dbReference>
<gene>
    <name evidence="1" type="ORF">PsorP6_008985</name>
</gene>
<evidence type="ECO:0000313" key="2">
    <source>
        <dbReference type="Proteomes" id="UP001163321"/>
    </source>
</evidence>
<sequence>MPPSRMRRHTLGEQGTRTCRLQSHRPTPPSNADTIDDNLDVIEVQEDDTADIALLSEGEPLVFSRRRACTTSSLFTSSQLSNILNPLSRLAMRRSEQPSDAKSDKTMPTFSTTANVGCSRIIPGFKHGRLRRYDASDIREHAKHNGRTPPIPATLKLDMLTTKLETPGIQSHLSGVLLHKKRRQSQPESEESAEKEDTNSEIEDDEKVILPRKTTGIAHLVTSIRHNRDQGVANLEALLRDSNLLDQNFGTNEAPKIPGGLAQNLASPMQNQVTRPRKTTVPDNTASNTHPHENEVPLEPMYHGQEVHLVFKIPKDQTIQVQGLSMRHKGVHENPFSRRVRCHEVRPYASSEDGDTLRIIGHTMDGILRGGDCVSFAPLDGKVLRMQSMSEKLTSSSKIDVRAKFLIIGVPDRVPVTSTLKFNLQSLYDRRKR</sequence>
<protein>
    <submittedName>
        <fullName evidence="1">Uncharacterized protein</fullName>
    </submittedName>
</protein>